<dbReference type="Proteomes" id="UP000273982">
    <property type="component" value="Plasmid pGW6_1"/>
</dbReference>
<gene>
    <name evidence="2" type="ORF">EHO51_19245</name>
</gene>
<sequence>MWFVHLDLVRDVVNNNATGLNLMTILALATFLAGVHAKAWQISLVGVALALCVPAMAFVQQSALFMLVAFGGLVLVGVMLWASTYAQRRKAEQAA</sequence>
<organism evidence="2 3">
    <name type="scientific">Methylocystis rosea</name>
    <dbReference type="NCBI Taxonomy" id="173366"/>
    <lineage>
        <taxon>Bacteria</taxon>
        <taxon>Pseudomonadati</taxon>
        <taxon>Pseudomonadota</taxon>
        <taxon>Alphaproteobacteria</taxon>
        <taxon>Hyphomicrobiales</taxon>
        <taxon>Methylocystaceae</taxon>
        <taxon>Methylocystis</taxon>
    </lineage>
</organism>
<feature type="transmembrane region" description="Helical" evidence="1">
    <location>
        <begin position="12"/>
        <end position="32"/>
    </location>
</feature>
<dbReference type="KEGG" id="mros:EHO51_19245"/>
<feature type="transmembrane region" description="Helical" evidence="1">
    <location>
        <begin position="39"/>
        <end position="57"/>
    </location>
</feature>
<evidence type="ECO:0000313" key="2">
    <source>
        <dbReference type="EMBL" id="AZG78941.1"/>
    </source>
</evidence>
<dbReference type="RefSeq" id="WP_124740449.1">
    <property type="nucleotide sequence ID" value="NZ_CP034087.1"/>
</dbReference>
<reference evidence="2 3" key="1">
    <citation type="submission" date="2018-11" db="EMBL/GenBank/DDBJ databases">
        <title>Genome squencing of methanotrophic bacteria isolated from alkaline groundwater in Korea.</title>
        <authorList>
            <person name="Nguyen L.N."/>
        </authorList>
    </citation>
    <scope>NUCLEOTIDE SEQUENCE [LARGE SCALE GENOMIC DNA]</scope>
    <source>
        <strain evidence="2 3">GW6</strain>
        <plasmid evidence="3">pgw6_1</plasmid>
    </source>
</reference>
<name>A0A3G8MAM8_9HYPH</name>
<evidence type="ECO:0000313" key="3">
    <source>
        <dbReference type="Proteomes" id="UP000273982"/>
    </source>
</evidence>
<accession>A0A3G8MAM8</accession>
<keyword evidence="1" id="KW-1133">Transmembrane helix</keyword>
<dbReference type="AlphaFoldDB" id="A0A3G8MAM8"/>
<protein>
    <submittedName>
        <fullName evidence="2">Uncharacterized protein</fullName>
    </submittedName>
</protein>
<keyword evidence="1" id="KW-0812">Transmembrane</keyword>
<proteinExistence type="predicted"/>
<dbReference type="EMBL" id="CP034087">
    <property type="protein sequence ID" value="AZG78941.1"/>
    <property type="molecule type" value="Genomic_DNA"/>
</dbReference>
<keyword evidence="2" id="KW-0614">Plasmid</keyword>
<keyword evidence="1" id="KW-0472">Membrane</keyword>
<feature type="transmembrane region" description="Helical" evidence="1">
    <location>
        <begin position="63"/>
        <end position="82"/>
    </location>
</feature>
<geneLocation type="plasmid" evidence="3">
    <name>pgw6_1</name>
</geneLocation>
<evidence type="ECO:0000256" key="1">
    <source>
        <dbReference type="SAM" id="Phobius"/>
    </source>
</evidence>